<dbReference type="SMART" id="SM00355">
    <property type="entry name" value="ZnF_C2H2"/>
    <property type="match status" value="22"/>
</dbReference>
<keyword evidence="7" id="KW-0862">Zinc</keyword>
<dbReference type="FunFam" id="3.30.160.60:FF:000446">
    <property type="entry name" value="Zinc finger protein"/>
    <property type="match status" value="2"/>
</dbReference>
<feature type="domain" description="C2H2-type" evidence="15">
    <location>
        <begin position="124"/>
        <end position="151"/>
    </location>
</feature>
<keyword evidence="5" id="KW-0677">Repeat</keyword>
<feature type="domain" description="C2H2-type" evidence="15">
    <location>
        <begin position="152"/>
        <end position="179"/>
    </location>
</feature>
<dbReference type="GO" id="GO:0005694">
    <property type="term" value="C:chromosome"/>
    <property type="evidence" value="ECO:0007669"/>
    <property type="project" value="UniProtKB-ARBA"/>
</dbReference>
<dbReference type="Pfam" id="PF00096">
    <property type="entry name" value="zf-C2H2"/>
    <property type="match status" value="14"/>
</dbReference>
<comment type="caution">
    <text evidence="16">The sequence shown here is derived from an EMBL/GenBank/DDBJ whole genome shotgun (WGS) entry which is preliminary data.</text>
</comment>
<feature type="domain" description="C2H2-type" evidence="15">
    <location>
        <begin position="209"/>
        <end position="236"/>
    </location>
</feature>
<feature type="region of interest" description="Disordered" evidence="14">
    <location>
        <begin position="1318"/>
        <end position="1351"/>
    </location>
</feature>
<dbReference type="FunFam" id="3.30.160.60:FF:000264">
    <property type="entry name" value="Zinc finger protein 236"/>
    <property type="match status" value="1"/>
</dbReference>
<evidence type="ECO:0000313" key="17">
    <source>
        <dbReference type="Proteomes" id="UP000735302"/>
    </source>
</evidence>
<keyword evidence="6 13" id="KW-0863">Zinc-finger</keyword>
<feature type="domain" description="C2H2-type" evidence="15">
    <location>
        <begin position="757"/>
        <end position="788"/>
    </location>
</feature>
<dbReference type="FunFam" id="3.30.160.60:FF:000100">
    <property type="entry name" value="Zinc finger 45-like"/>
    <property type="match status" value="1"/>
</dbReference>
<evidence type="ECO:0000256" key="5">
    <source>
        <dbReference type="ARBA" id="ARBA00022737"/>
    </source>
</evidence>
<feature type="domain" description="C2H2-type" evidence="15">
    <location>
        <begin position="1114"/>
        <end position="1141"/>
    </location>
</feature>
<evidence type="ECO:0000256" key="8">
    <source>
        <dbReference type="ARBA" id="ARBA00023015"/>
    </source>
</evidence>
<keyword evidence="4" id="KW-0479">Metal-binding</keyword>
<dbReference type="FunFam" id="3.30.160.60:FF:000771">
    <property type="entry name" value="zinc finger protein 648"/>
    <property type="match status" value="1"/>
</dbReference>
<evidence type="ECO:0000256" key="4">
    <source>
        <dbReference type="ARBA" id="ARBA00022723"/>
    </source>
</evidence>
<evidence type="ECO:0000256" key="6">
    <source>
        <dbReference type="ARBA" id="ARBA00022771"/>
    </source>
</evidence>
<dbReference type="EMBL" id="BLXT01003539">
    <property type="protein sequence ID" value="GFO01787.1"/>
    <property type="molecule type" value="Genomic_DNA"/>
</dbReference>
<dbReference type="FunFam" id="3.30.160.60:FF:000145">
    <property type="entry name" value="Zinc finger protein 574"/>
    <property type="match status" value="2"/>
</dbReference>
<feature type="region of interest" description="Disordered" evidence="14">
    <location>
        <begin position="470"/>
        <end position="509"/>
    </location>
</feature>
<feature type="region of interest" description="Disordered" evidence="14">
    <location>
        <begin position="601"/>
        <end position="630"/>
    </location>
</feature>
<feature type="domain" description="C2H2-type" evidence="15">
    <location>
        <begin position="1228"/>
        <end position="1255"/>
    </location>
</feature>
<evidence type="ECO:0000256" key="9">
    <source>
        <dbReference type="ARBA" id="ARBA00023125"/>
    </source>
</evidence>
<dbReference type="SUPFAM" id="SSF57667">
    <property type="entry name" value="beta-beta-alpha zinc fingers"/>
    <property type="match status" value="13"/>
</dbReference>
<gene>
    <name evidence="16" type="ORF">PoB_002829200</name>
</gene>
<keyword evidence="8" id="KW-0805">Transcription regulation</keyword>
<feature type="domain" description="C2H2-type" evidence="15">
    <location>
        <begin position="180"/>
        <end position="207"/>
    </location>
</feature>
<feature type="compositionally biased region" description="Polar residues" evidence="14">
    <location>
        <begin position="477"/>
        <end position="493"/>
    </location>
</feature>
<evidence type="ECO:0000259" key="15">
    <source>
        <dbReference type="PROSITE" id="PS50157"/>
    </source>
</evidence>
<dbReference type="FunFam" id="3.30.160.60:FF:000761">
    <property type="entry name" value="Zinc finger protein 449"/>
    <property type="match status" value="1"/>
</dbReference>
<comment type="subcellular location">
    <subcellularLocation>
        <location evidence="2">Nucleus</location>
    </subcellularLocation>
</comment>
<feature type="domain" description="C2H2-type" evidence="15">
    <location>
        <begin position="702"/>
        <end position="731"/>
    </location>
</feature>
<dbReference type="Pfam" id="PF12874">
    <property type="entry name" value="zf-met"/>
    <property type="match status" value="1"/>
</dbReference>
<keyword evidence="11" id="KW-0539">Nucleus</keyword>
<evidence type="ECO:0000256" key="14">
    <source>
        <dbReference type="SAM" id="MobiDB-lite"/>
    </source>
</evidence>
<comment type="similarity">
    <text evidence="3">Belongs to the krueppel C2H2-type zinc-finger protein family.</text>
</comment>
<feature type="domain" description="C2H2-type" evidence="15">
    <location>
        <begin position="1142"/>
        <end position="1169"/>
    </location>
</feature>
<feature type="region of interest" description="Disordered" evidence="14">
    <location>
        <begin position="667"/>
        <end position="687"/>
    </location>
</feature>
<keyword evidence="10" id="KW-0804">Transcription</keyword>
<feature type="domain" description="C2H2-type" evidence="15">
    <location>
        <begin position="1048"/>
        <end position="1075"/>
    </location>
</feature>
<feature type="compositionally biased region" description="Basic residues" evidence="14">
    <location>
        <begin position="1321"/>
        <end position="1335"/>
    </location>
</feature>
<sequence>MTEKSIRKSGRPRKRTSYLEDDTNFDCDLDFPETMLGKNKNDSTKRKKSHQNCKRTMGFTSSVDIESQLSSNAEEINNPSKDCSNGVEKLIKNMAGDVEPESKAALEGKKSKSKVADLPRSGGFICEVCEKVCVDMAAYKRHIKSHSSDRKYKCGICTKSFVDSCSLKRHIKIHGDERPFTCDLCFKSFRDGPSLTRHQQTHMERPKVFSCETCGKGFADKHGLTRHERTHTGLRPFECKICHKTFSESGSFKRHEKIHIGIRKFSCIVCNKRFLEKQSLLRHQRVVCGVMEDTIKDSHVISPGWNDSQTSPSSLESSNLNQNENEHDNSSSSLKGDPVTPSSPKKQLARKKLGGSVSEGSTSHSAGHVEEPSLQSLMKKDPNLYAGISDLVESIDSYEQMLDLCGDSGHSQIDAALTREQPPMPENLLCFECGEHLVDGENFFKEGKTFGMPLKNQFKCLNCEEDNKKDFGKPSLGDSNSVTDETKMPNSNWEKLVDGRDTSTDKSKIEQYSKDGDRVKDLDDFANTSNELGVEELKLNEGKKETKKSLMAGKGFMHDQSEQAPQTEESYNHYRETLQAQHGSYFLNEMYPHLLSSIATTQEETDSNTATSTNASVSRSSSTEDSDPYAQDFEPKVTFHAESVMHPKNLEMYKEEKNSQLEEKKKIVEKDQSHSRAQDLNDSTQKPKLEYAADDTSIPSVFPCHLCTKVFATSAFLSQHLHLHKHSPHKCMVCNKSFTSAVSLRRHITTHTGEKPYACPHCRKRFRDPSNFSKHKKICVASQLVSSPASSAPYAFAPPLDPKNTSGIVTGSCSQATEIDQTPLKVHPTLSPVPHMGTVENKPCPVPVASPEGHPTSDIDDEDINLSVTFAEPQQEPHSHSPLNAEAEEAKDIQLEHDQEGQFHGFMNPSHNESIHNEGKEPEIIFYCGVCEKAFSKEKDLQRHMRFHSAENPDLTCEECGKSFSDSNSLKRHIRIHADRRPHVCEFCHRGYCDNWSLRKHQSRGCLISELQVPASFMVPCPQCNRVFGTEVLQLEHIGAIHKGALLFECDICLKRFSEAFNLKRHRRLHMAVCPGCEEEFKDVKLLSEHQKLGCPGLSSIEMAASGPVVENKFACPECGRTYTTKANLERHKKFHSALKPHVCEICNKRFSEAFKLKRHMKVHSDLKSYKCNNCMKGFTNMQGLRQHQVKTKCLANTSSPSVSSPTLQLPKVKIPQQHITPPSSSEFPCHICGKVFLKRFLLVRHMNVHSVEKPYICGQCGRSYKDPSSLKRHCLVHRGIKDFVCPECGKAFFYSDSLRRHRNGLCGKIAQFAGDTVASSKRKRRKGRKKKKSKQNIDVVNNNNSNDLTEGLIDHTAMNNTSLETKEDHGEPQQETEVTNIDSYHVGQNYEDQPAKVSLPQCPIHLTSKLVSTGPWSCRKGKFCWRCSITFPSNAQMLEHARMHRHRKPYLGKLSFHRWSRKQYFVAELKAHHPSVSLQPERRGSWSTNEIEMFQPLFPKVSNDNEIAVKQASDVQHDFDTDGSGTTFSRPKRSIVRARWSWMSQI</sequence>
<dbReference type="GO" id="GO:0000978">
    <property type="term" value="F:RNA polymerase II cis-regulatory region sequence-specific DNA binding"/>
    <property type="evidence" value="ECO:0007669"/>
    <property type="project" value="TreeGrafter"/>
</dbReference>
<dbReference type="FunFam" id="3.30.160.60:FF:001732">
    <property type="entry name" value="Zgc:162936"/>
    <property type="match status" value="1"/>
</dbReference>
<dbReference type="PANTHER" id="PTHR24376:SF243">
    <property type="entry name" value="C2H2-TYPE DOMAIN-CONTAINING PROTEIN"/>
    <property type="match status" value="1"/>
</dbReference>
<dbReference type="GO" id="GO:0001228">
    <property type="term" value="F:DNA-binding transcription activator activity, RNA polymerase II-specific"/>
    <property type="evidence" value="ECO:0007669"/>
    <property type="project" value="TreeGrafter"/>
</dbReference>
<dbReference type="InterPro" id="IPR013087">
    <property type="entry name" value="Znf_C2H2_type"/>
</dbReference>
<feature type="compositionally biased region" description="Polar residues" evidence="14">
    <location>
        <begin position="330"/>
        <end position="345"/>
    </location>
</feature>
<feature type="domain" description="C2H2-type" evidence="15">
    <location>
        <begin position="955"/>
        <end position="982"/>
    </location>
</feature>
<evidence type="ECO:0000313" key="16">
    <source>
        <dbReference type="EMBL" id="GFO01787.1"/>
    </source>
</evidence>
<keyword evidence="9" id="KW-0238">DNA-binding</keyword>
<feature type="compositionally biased region" description="Low complexity" evidence="14">
    <location>
        <begin position="607"/>
        <end position="623"/>
    </location>
</feature>
<feature type="domain" description="C2H2-type" evidence="15">
    <location>
        <begin position="1417"/>
        <end position="1450"/>
    </location>
</feature>
<feature type="domain" description="C2H2-type" evidence="15">
    <location>
        <begin position="265"/>
        <end position="292"/>
    </location>
</feature>
<comment type="function">
    <text evidence="1">May be involved in transcriptional regulation.</text>
</comment>
<evidence type="ECO:0000256" key="7">
    <source>
        <dbReference type="ARBA" id="ARBA00022833"/>
    </source>
</evidence>
<feature type="domain" description="C2H2-type" evidence="15">
    <location>
        <begin position="729"/>
        <end position="756"/>
    </location>
</feature>
<protein>
    <recommendedName>
        <fullName evidence="12">Zinc finger protein 865</fullName>
    </recommendedName>
</protein>
<feature type="compositionally biased region" description="Basic and acidic residues" evidence="14">
    <location>
        <begin position="495"/>
        <end position="509"/>
    </location>
</feature>
<name>A0AAV4A4G8_9GAST</name>
<feature type="domain" description="C2H2-type" evidence="15">
    <location>
        <begin position="237"/>
        <end position="264"/>
    </location>
</feature>
<proteinExistence type="inferred from homology"/>
<evidence type="ECO:0000256" key="13">
    <source>
        <dbReference type="PROSITE-ProRule" id="PRU00042"/>
    </source>
</evidence>
<feature type="domain" description="C2H2-type" evidence="15">
    <location>
        <begin position="926"/>
        <end position="953"/>
    </location>
</feature>
<feature type="compositionally biased region" description="Low complexity" evidence="14">
    <location>
        <begin position="1337"/>
        <end position="1348"/>
    </location>
</feature>
<feature type="compositionally biased region" description="Low complexity" evidence="14">
    <location>
        <begin position="308"/>
        <end position="323"/>
    </location>
</feature>
<accession>A0AAV4A4G8</accession>
<feature type="domain" description="C2H2-type" evidence="15">
    <location>
        <begin position="1256"/>
        <end position="1283"/>
    </location>
</feature>
<feature type="domain" description="C2H2-type" evidence="15">
    <location>
        <begin position="1170"/>
        <end position="1189"/>
    </location>
</feature>
<evidence type="ECO:0000256" key="3">
    <source>
        <dbReference type="ARBA" id="ARBA00006991"/>
    </source>
</evidence>
<keyword evidence="17" id="KW-1185">Reference proteome</keyword>
<dbReference type="PROSITE" id="PS50157">
    <property type="entry name" value="ZINC_FINGER_C2H2_2"/>
    <property type="match status" value="19"/>
</dbReference>
<feature type="domain" description="C2H2-type" evidence="15">
    <location>
        <begin position="1284"/>
        <end position="1303"/>
    </location>
</feature>
<dbReference type="PROSITE" id="PS00028">
    <property type="entry name" value="ZINC_FINGER_C2H2_1"/>
    <property type="match status" value="15"/>
</dbReference>
<reference evidence="16 17" key="1">
    <citation type="journal article" date="2021" name="Elife">
        <title>Chloroplast acquisition without the gene transfer in kleptoplastic sea slugs, Plakobranchus ocellatus.</title>
        <authorList>
            <person name="Maeda T."/>
            <person name="Takahashi S."/>
            <person name="Yoshida T."/>
            <person name="Shimamura S."/>
            <person name="Takaki Y."/>
            <person name="Nagai Y."/>
            <person name="Toyoda A."/>
            <person name="Suzuki Y."/>
            <person name="Arimoto A."/>
            <person name="Ishii H."/>
            <person name="Satoh N."/>
            <person name="Nishiyama T."/>
            <person name="Hasebe M."/>
            <person name="Maruyama T."/>
            <person name="Minagawa J."/>
            <person name="Obokata J."/>
            <person name="Shigenobu S."/>
        </authorList>
    </citation>
    <scope>NUCLEOTIDE SEQUENCE [LARGE SCALE GENOMIC DNA]</scope>
</reference>
<dbReference type="GO" id="GO:0008270">
    <property type="term" value="F:zinc ion binding"/>
    <property type="evidence" value="ECO:0007669"/>
    <property type="project" value="UniProtKB-KW"/>
</dbReference>
<organism evidence="16 17">
    <name type="scientific">Plakobranchus ocellatus</name>
    <dbReference type="NCBI Taxonomy" id="259542"/>
    <lineage>
        <taxon>Eukaryota</taxon>
        <taxon>Metazoa</taxon>
        <taxon>Spiralia</taxon>
        <taxon>Lophotrochozoa</taxon>
        <taxon>Mollusca</taxon>
        <taxon>Gastropoda</taxon>
        <taxon>Heterobranchia</taxon>
        <taxon>Euthyneura</taxon>
        <taxon>Panpulmonata</taxon>
        <taxon>Sacoglossa</taxon>
        <taxon>Placobranchoidea</taxon>
        <taxon>Plakobranchidae</taxon>
        <taxon>Plakobranchus</taxon>
    </lineage>
</organism>
<evidence type="ECO:0000256" key="11">
    <source>
        <dbReference type="ARBA" id="ARBA00023242"/>
    </source>
</evidence>
<evidence type="ECO:0000256" key="2">
    <source>
        <dbReference type="ARBA" id="ARBA00004123"/>
    </source>
</evidence>
<dbReference type="GO" id="GO:0005634">
    <property type="term" value="C:nucleus"/>
    <property type="evidence" value="ECO:0007669"/>
    <property type="project" value="UniProtKB-SubCell"/>
</dbReference>
<feature type="region of interest" description="Disordered" evidence="14">
    <location>
        <begin position="35"/>
        <end position="57"/>
    </location>
</feature>
<evidence type="ECO:0000256" key="12">
    <source>
        <dbReference type="ARBA" id="ARBA00068876"/>
    </source>
</evidence>
<dbReference type="PANTHER" id="PTHR24376">
    <property type="entry name" value="ZINC FINGER PROTEIN"/>
    <property type="match status" value="1"/>
</dbReference>
<dbReference type="Gene3D" id="3.30.160.60">
    <property type="entry name" value="Classic Zinc Finger"/>
    <property type="match status" value="16"/>
</dbReference>
<dbReference type="InterPro" id="IPR036236">
    <property type="entry name" value="Znf_C2H2_sf"/>
</dbReference>
<feature type="region of interest" description="Disordered" evidence="14">
    <location>
        <begin position="299"/>
        <end position="375"/>
    </location>
</feature>
<evidence type="ECO:0000256" key="1">
    <source>
        <dbReference type="ARBA" id="ARBA00003767"/>
    </source>
</evidence>
<evidence type="ECO:0000256" key="10">
    <source>
        <dbReference type="ARBA" id="ARBA00023163"/>
    </source>
</evidence>
<dbReference type="Proteomes" id="UP000735302">
    <property type="component" value="Unassembled WGS sequence"/>
</dbReference>